<feature type="chain" id="PRO_5045386581" description="Outer membrane protein beta-barrel domain-containing protein" evidence="1">
    <location>
        <begin position="20"/>
        <end position="165"/>
    </location>
</feature>
<name>A0ABY6M158_9FLAO</name>
<keyword evidence="3" id="KW-1185">Reference proteome</keyword>
<protein>
    <recommendedName>
        <fullName evidence="4">Outer membrane protein beta-barrel domain-containing protein</fullName>
    </recommendedName>
</protein>
<evidence type="ECO:0000256" key="1">
    <source>
        <dbReference type="SAM" id="SignalP"/>
    </source>
</evidence>
<accession>A0ABY6M158</accession>
<sequence>MKKITTFLALVAASTSLFAQDYDNSIGLRFGSGYYDAAGIAFKTFVSRDGAIEADLGFKNYSRRNHNWTNVSVSGTYQHHFPIGNVENFKWFVGGGIVFANSFSNHSDREGFNMGIYPTGGVEYKLKNAPFVFSADIRPTIHVVEAYDYYNNAFFNTGITARYTF</sequence>
<reference evidence="2" key="1">
    <citation type="submission" date="2021-08" db="EMBL/GenBank/DDBJ databases">
        <title>Flavobacterium sp. strain CC-SYL302.</title>
        <authorList>
            <person name="Lin S.-Y."/>
            <person name="Lee T.-H."/>
            <person name="Young C.-C."/>
        </authorList>
    </citation>
    <scope>NUCLEOTIDE SEQUENCE</scope>
    <source>
        <strain evidence="2">CC-SYL302</strain>
    </source>
</reference>
<proteinExistence type="predicted"/>
<organism evidence="2 3">
    <name type="scientific">Flavobacterium agricola</name>
    <dbReference type="NCBI Taxonomy" id="2870839"/>
    <lineage>
        <taxon>Bacteria</taxon>
        <taxon>Pseudomonadati</taxon>
        <taxon>Bacteroidota</taxon>
        <taxon>Flavobacteriia</taxon>
        <taxon>Flavobacteriales</taxon>
        <taxon>Flavobacteriaceae</taxon>
        <taxon>Flavobacterium</taxon>
    </lineage>
</organism>
<evidence type="ECO:0000313" key="2">
    <source>
        <dbReference type="EMBL" id="UYW02285.1"/>
    </source>
</evidence>
<dbReference type="Proteomes" id="UP001163328">
    <property type="component" value="Chromosome"/>
</dbReference>
<dbReference type="RefSeq" id="WP_264434804.1">
    <property type="nucleotide sequence ID" value="NZ_CP081495.1"/>
</dbReference>
<evidence type="ECO:0008006" key="4">
    <source>
        <dbReference type="Google" id="ProtNLM"/>
    </source>
</evidence>
<keyword evidence="1" id="KW-0732">Signal</keyword>
<feature type="signal peptide" evidence="1">
    <location>
        <begin position="1"/>
        <end position="19"/>
    </location>
</feature>
<dbReference type="EMBL" id="CP081495">
    <property type="protein sequence ID" value="UYW02285.1"/>
    <property type="molecule type" value="Genomic_DNA"/>
</dbReference>
<gene>
    <name evidence="2" type="ORF">K5I29_05125</name>
</gene>
<evidence type="ECO:0000313" key="3">
    <source>
        <dbReference type="Proteomes" id="UP001163328"/>
    </source>
</evidence>